<dbReference type="SMART" id="SM00353">
    <property type="entry name" value="HLH"/>
    <property type="match status" value="1"/>
</dbReference>
<reference evidence="8 9" key="1">
    <citation type="submission" date="2020-10" db="EMBL/GenBank/DDBJ databases">
        <title>The Coptis chinensis genome and diversification of protoberbering-type alkaloids.</title>
        <authorList>
            <person name="Wang B."/>
            <person name="Shu S."/>
            <person name="Song C."/>
            <person name="Liu Y."/>
        </authorList>
    </citation>
    <scope>NUCLEOTIDE SEQUENCE [LARGE SCALE GENOMIC DNA]</scope>
    <source>
        <strain evidence="8">HL-2020</strain>
        <tissue evidence="8">Leaf</tissue>
    </source>
</reference>
<gene>
    <name evidence="8" type="ORF">IFM89_031578</name>
</gene>
<dbReference type="GO" id="GO:0005634">
    <property type="term" value="C:nucleus"/>
    <property type="evidence" value="ECO:0007669"/>
    <property type="project" value="UniProtKB-SubCell"/>
</dbReference>
<dbReference type="InterPro" id="IPR036638">
    <property type="entry name" value="HLH_DNA-bd_sf"/>
</dbReference>
<feature type="domain" description="BHLH" evidence="7">
    <location>
        <begin position="127"/>
        <end position="176"/>
    </location>
</feature>
<proteinExistence type="predicted"/>
<evidence type="ECO:0000313" key="8">
    <source>
        <dbReference type="EMBL" id="KAF9602809.1"/>
    </source>
</evidence>
<evidence type="ECO:0000256" key="5">
    <source>
        <dbReference type="ARBA" id="ARBA00023242"/>
    </source>
</evidence>
<keyword evidence="2" id="KW-0805">Transcription regulation</keyword>
<dbReference type="SUPFAM" id="SSF47459">
    <property type="entry name" value="HLH, helix-loop-helix DNA-binding domain"/>
    <property type="match status" value="1"/>
</dbReference>
<evidence type="ECO:0000256" key="4">
    <source>
        <dbReference type="ARBA" id="ARBA00023163"/>
    </source>
</evidence>
<feature type="compositionally biased region" description="Basic and acidic residues" evidence="6">
    <location>
        <begin position="127"/>
        <end position="139"/>
    </location>
</feature>
<accession>A0A835HQM9</accession>
<evidence type="ECO:0000256" key="1">
    <source>
        <dbReference type="ARBA" id="ARBA00004123"/>
    </source>
</evidence>
<organism evidence="8 9">
    <name type="scientific">Coptis chinensis</name>
    <dbReference type="NCBI Taxonomy" id="261450"/>
    <lineage>
        <taxon>Eukaryota</taxon>
        <taxon>Viridiplantae</taxon>
        <taxon>Streptophyta</taxon>
        <taxon>Embryophyta</taxon>
        <taxon>Tracheophyta</taxon>
        <taxon>Spermatophyta</taxon>
        <taxon>Magnoliopsida</taxon>
        <taxon>Ranunculales</taxon>
        <taxon>Ranunculaceae</taxon>
        <taxon>Coptidoideae</taxon>
        <taxon>Coptis</taxon>
    </lineage>
</organism>
<dbReference type="PANTHER" id="PTHR45855">
    <property type="entry name" value="TRANSCRIPTION FACTOR PIF1-RELATED"/>
    <property type="match status" value="1"/>
</dbReference>
<feature type="compositionally biased region" description="Polar residues" evidence="6">
    <location>
        <begin position="63"/>
        <end position="81"/>
    </location>
</feature>
<evidence type="ECO:0000256" key="6">
    <source>
        <dbReference type="SAM" id="MobiDB-lite"/>
    </source>
</evidence>
<dbReference type="AlphaFoldDB" id="A0A835HQM9"/>
<dbReference type="InterPro" id="IPR011598">
    <property type="entry name" value="bHLH_dom"/>
</dbReference>
<evidence type="ECO:0000256" key="3">
    <source>
        <dbReference type="ARBA" id="ARBA00023125"/>
    </source>
</evidence>
<dbReference type="InterPro" id="IPR031066">
    <property type="entry name" value="bHLH_ALC-like_plant"/>
</dbReference>
<keyword evidence="5" id="KW-0539">Nucleus</keyword>
<feature type="compositionally biased region" description="Acidic residues" evidence="6">
    <location>
        <begin position="93"/>
        <end position="107"/>
    </location>
</feature>
<evidence type="ECO:0000259" key="7">
    <source>
        <dbReference type="PROSITE" id="PS50888"/>
    </source>
</evidence>
<name>A0A835HQM9_9MAGN</name>
<dbReference type="EMBL" id="JADFTS010000006">
    <property type="protein sequence ID" value="KAF9602809.1"/>
    <property type="molecule type" value="Genomic_DNA"/>
</dbReference>
<evidence type="ECO:0000313" key="9">
    <source>
        <dbReference type="Proteomes" id="UP000631114"/>
    </source>
</evidence>
<dbReference type="Pfam" id="PF00010">
    <property type="entry name" value="HLH"/>
    <property type="match status" value="1"/>
</dbReference>
<evidence type="ECO:0000256" key="2">
    <source>
        <dbReference type="ARBA" id="ARBA00023015"/>
    </source>
</evidence>
<comment type="caution">
    <text evidence="8">The sequence shown here is derived from an EMBL/GenBank/DDBJ whole genome shotgun (WGS) entry which is preliminary data.</text>
</comment>
<dbReference type="FunFam" id="4.10.280.10:FF:000004">
    <property type="entry name" value="Basic helix-loop-helix transcription factor"/>
    <property type="match status" value="1"/>
</dbReference>
<keyword evidence="3" id="KW-0238">DNA-binding</keyword>
<feature type="region of interest" description="Disordered" evidence="6">
    <location>
        <begin position="35"/>
        <end position="139"/>
    </location>
</feature>
<comment type="subcellular location">
    <subcellularLocation>
        <location evidence="1">Nucleus</location>
    </subcellularLocation>
</comment>
<dbReference type="Proteomes" id="UP000631114">
    <property type="component" value="Unassembled WGS sequence"/>
</dbReference>
<keyword evidence="4" id="KW-0804">Transcription</keyword>
<dbReference type="GO" id="GO:0003677">
    <property type="term" value="F:DNA binding"/>
    <property type="evidence" value="ECO:0007669"/>
    <property type="project" value="UniProtKB-KW"/>
</dbReference>
<dbReference type="PROSITE" id="PS50888">
    <property type="entry name" value="BHLH"/>
    <property type="match status" value="1"/>
</dbReference>
<sequence>MYNTTCSSPHPNRPSFESDEISYFLHNLLNSPSSTSLLTSQLPKPASHSQHLPLSSFHEDNNRPSQLNTSTNVTDNETGSVSLKRRKLPMMESDFDDFDCESEEGVDGSEGPSSKSAPSRNSSKRSRAAEVHNLSEKRRRSRINEKMKALQNLIPNSNKTDKASMLDEAIEYLKQLQLQVQMLSMRNGFSLHPMYLPGVLQPLQLPQVGFNEGNGLPPQMTMPANPESSTQASFGLSNQCTTSNQPIVMPSMKNIIPSERSYGLDSSVQGHQGSFQLSATPEEMYSANMLRQQQLYASQASHHPPGNNKMKTMTTASVLEHGNCVEASLLQGEISEGMLSKGVDNSHTLIQHLHGAWLDVWIEADSELLFMHLVHNNYHGHSHTDGKGSFKRFKKLPSPQSGEKLIFLQTQLQRLDPGSLIAQVELKMEGPIG</sequence>
<feature type="compositionally biased region" description="Low complexity" evidence="6">
    <location>
        <begin position="112"/>
        <end position="121"/>
    </location>
</feature>
<protein>
    <recommendedName>
        <fullName evidence="7">BHLH domain-containing protein</fullName>
    </recommendedName>
</protein>
<dbReference type="CDD" id="cd11445">
    <property type="entry name" value="bHLH_AtPIF_like"/>
    <property type="match status" value="1"/>
</dbReference>
<dbReference type="PANTHER" id="PTHR45855:SF6">
    <property type="entry name" value="TRANSCRIPTION FACTOR ALC"/>
    <property type="match status" value="1"/>
</dbReference>
<dbReference type="InterPro" id="IPR047265">
    <property type="entry name" value="PIF1-like_bHLH"/>
</dbReference>
<dbReference type="Gene3D" id="4.10.280.10">
    <property type="entry name" value="Helix-loop-helix DNA-binding domain"/>
    <property type="match status" value="1"/>
</dbReference>
<keyword evidence="9" id="KW-1185">Reference proteome</keyword>
<dbReference type="OrthoDB" id="690068at2759"/>
<dbReference type="GO" id="GO:0046983">
    <property type="term" value="F:protein dimerization activity"/>
    <property type="evidence" value="ECO:0007669"/>
    <property type="project" value="InterPro"/>
</dbReference>